<dbReference type="Pfam" id="PF17853">
    <property type="entry name" value="GGDEF_2"/>
    <property type="match status" value="1"/>
</dbReference>
<evidence type="ECO:0000313" key="6">
    <source>
        <dbReference type="EMBL" id="SFE74522.1"/>
    </source>
</evidence>
<dbReference type="PRINTS" id="PR00032">
    <property type="entry name" value="HTHARAC"/>
</dbReference>
<dbReference type="Proteomes" id="UP000198855">
    <property type="component" value="Unassembled WGS sequence"/>
</dbReference>
<dbReference type="InterPro" id="IPR018060">
    <property type="entry name" value="HTH_AraC"/>
</dbReference>
<dbReference type="PANTHER" id="PTHR43280">
    <property type="entry name" value="ARAC-FAMILY TRANSCRIPTIONAL REGULATOR"/>
    <property type="match status" value="1"/>
</dbReference>
<evidence type="ECO:0000256" key="4">
    <source>
        <dbReference type="SAM" id="Phobius"/>
    </source>
</evidence>
<keyword evidence="4" id="KW-0812">Transmembrane</keyword>
<feature type="transmembrane region" description="Helical" evidence="4">
    <location>
        <begin position="267"/>
        <end position="292"/>
    </location>
</feature>
<keyword evidence="2 6" id="KW-0238">DNA-binding</keyword>
<keyword evidence="7" id="KW-1185">Reference proteome</keyword>
<evidence type="ECO:0000256" key="3">
    <source>
        <dbReference type="ARBA" id="ARBA00023163"/>
    </source>
</evidence>
<proteinExistence type="predicted"/>
<dbReference type="SUPFAM" id="SSF46689">
    <property type="entry name" value="Homeodomain-like"/>
    <property type="match status" value="1"/>
</dbReference>
<dbReference type="Pfam" id="PF12833">
    <property type="entry name" value="HTH_18"/>
    <property type="match status" value="1"/>
</dbReference>
<dbReference type="InterPro" id="IPR020449">
    <property type="entry name" value="Tscrpt_reg_AraC-type_HTH"/>
</dbReference>
<feature type="transmembrane region" description="Helical" evidence="4">
    <location>
        <begin position="21"/>
        <end position="42"/>
    </location>
</feature>
<sequence>MNVLRKDEIEMRNKKWLKQMLYSHLAILCSFGAAIICITYAITYSDLVRDIKKSNSNYASQVVDSMTASLKNIERTLAGQIVKNQAISDFFDADRGGGATNLTNYNASSEMEKMRNNPLIHSVYFFRSKDQVVLTGGYITSLSRFKDNRFIQNLQNTPPASRWSSLRTYSEFPLIDPPERVITMIQKMGSEGWIVLNVKADLLLAAADNLKNHSRSFMNITDDQGQPLYSTGPEKGPSKLSTRLYSNYLGWTFSSGTADEHLLGQAAFLSLIPLTIIVLTLAVIVAVILYVTRRSYRPIEHMVTRVSSYRQELKTSGYDEFAILEQAFDDMLVRMNQIDLKEAENLQYKRRQFFSELQDYENVVPAEEWQNYVSLFDLPEHGSLIIAILEIDKYVPLMRQNRQNMLDSKQRLEKLTAEWPNLLARTVSQNWISADRLSLLIYVPSDLEHGSEGQDEPMQIVVYALEKLRIRSESELVFTTTMGVGSLVPKLPQIKKSFGEALTALQYKMTAGSNRILVYLDIRDREESVNPLYFKWVEDLVHHFRIQQLEWKKDFSRIFDHLEDQLLKNEEMQLLFNYLTHRFAREMEDTSPTLNEYWHMVTSPRMTEALKEMEEIPEIRSLFSELLDQLYEQYNVMLEFSSKDHLIYEVKKYIEDHFSDFDLSLKSISDRFGINGKYASQLFKEEFEIKFVDFLIGLRVDRAQKLLRETNEPISEISRLVGYEHVISFGRIFKKTVGVSPGDYRKLMRTAVSHAGPV</sequence>
<name>A0A1I2D1X4_9BACL</name>
<dbReference type="SMART" id="SM00342">
    <property type="entry name" value="HTH_ARAC"/>
    <property type="match status" value="1"/>
</dbReference>
<dbReference type="GO" id="GO:0003700">
    <property type="term" value="F:DNA-binding transcription factor activity"/>
    <property type="evidence" value="ECO:0007669"/>
    <property type="project" value="InterPro"/>
</dbReference>
<keyword evidence="4" id="KW-1133">Transmembrane helix</keyword>
<feature type="domain" description="HTH araC/xylS-type" evidence="5">
    <location>
        <begin position="648"/>
        <end position="747"/>
    </location>
</feature>
<dbReference type="PROSITE" id="PS01124">
    <property type="entry name" value="HTH_ARAC_FAMILY_2"/>
    <property type="match status" value="1"/>
</dbReference>
<keyword evidence="3" id="KW-0804">Transcription</keyword>
<gene>
    <name evidence="6" type="ORF">SAMN05216378_3921</name>
</gene>
<dbReference type="InterPro" id="IPR041522">
    <property type="entry name" value="CdaR_GGDEF"/>
</dbReference>
<dbReference type="STRING" id="1045775.SAMN05216378_3921"/>
<organism evidence="6 7">
    <name type="scientific">Paenibacillus catalpae</name>
    <dbReference type="NCBI Taxonomy" id="1045775"/>
    <lineage>
        <taxon>Bacteria</taxon>
        <taxon>Bacillati</taxon>
        <taxon>Bacillota</taxon>
        <taxon>Bacilli</taxon>
        <taxon>Bacillales</taxon>
        <taxon>Paenibacillaceae</taxon>
        <taxon>Paenibacillus</taxon>
    </lineage>
</organism>
<protein>
    <submittedName>
        <fullName evidence="6">Two-component response regulator, YesN/AraC family, consists of REC and AraC-type DNA-binding domains</fullName>
    </submittedName>
</protein>
<dbReference type="InterPro" id="IPR009057">
    <property type="entry name" value="Homeodomain-like_sf"/>
</dbReference>
<dbReference type="InterPro" id="IPR018062">
    <property type="entry name" value="HTH_AraC-typ_CS"/>
</dbReference>
<reference evidence="7" key="1">
    <citation type="submission" date="2016-10" db="EMBL/GenBank/DDBJ databases">
        <authorList>
            <person name="Varghese N."/>
            <person name="Submissions S."/>
        </authorList>
    </citation>
    <scope>NUCLEOTIDE SEQUENCE [LARGE SCALE GENOMIC DNA]</scope>
    <source>
        <strain evidence="7">CGMCC 1.10784</strain>
    </source>
</reference>
<evidence type="ECO:0000259" key="5">
    <source>
        <dbReference type="PROSITE" id="PS01124"/>
    </source>
</evidence>
<accession>A0A1I2D1X4</accession>
<evidence type="ECO:0000256" key="1">
    <source>
        <dbReference type="ARBA" id="ARBA00023015"/>
    </source>
</evidence>
<dbReference type="GO" id="GO:0043565">
    <property type="term" value="F:sequence-specific DNA binding"/>
    <property type="evidence" value="ECO:0007669"/>
    <property type="project" value="InterPro"/>
</dbReference>
<evidence type="ECO:0000256" key="2">
    <source>
        <dbReference type="ARBA" id="ARBA00023125"/>
    </source>
</evidence>
<dbReference type="Gene3D" id="1.10.10.60">
    <property type="entry name" value="Homeodomain-like"/>
    <property type="match status" value="2"/>
</dbReference>
<dbReference type="EMBL" id="FOMT01000004">
    <property type="protein sequence ID" value="SFE74522.1"/>
    <property type="molecule type" value="Genomic_DNA"/>
</dbReference>
<keyword evidence="1" id="KW-0805">Transcription regulation</keyword>
<keyword evidence="4" id="KW-0472">Membrane</keyword>
<evidence type="ECO:0000313" key="7">
    <source>
        <dbReference type="Proteomes" id="UP000198855"/>
    </source>
</evidence>
<dbReference type="AlphaFoldDB" id="A0A1I2D1X4"/>
<dbReference type="PANTHER" id="PTHR43280:SF2">
    <property type="entry name" value="HTH-TYPE TRANSCRIPTIONAL REGULATOR EXSA"/>
    <property type="match status" value="1"/>
</dbReference>
<dbReference type="PROSITE" id="PS00041">
    <property type="entry name" value="HTH_ARAC_FAMILY_1"/>
    <property type="match status" value="1"/>
</dbReference>